<dbReference type="RefSeq" id="WP_310316722.1">
    <property type="nucleotide sequence ID" value="NZ_JAVDWU010000005.1"/>
</dbReference>
<keyword evidence="4 6" id="KW-1133">Transmembrane helix</keyword>
<name>A0ABU1WN87_9BURK</name>
<feature type="transmembrane region" description="Helical" evidence="6">
    <location>
        <begin position="145"/>
        <end position="168"/>
    </location>
</feature>
<reference evidence="7 8" key="1">
    <citation type="submission" date="2023-07" db="EMBL/GenBank/DDBJ databases">
        <title>Sorghum-associated microbial communities from plants grown in Nebraska, USA.</title>
        <authorList>
            <person name="Schachtman D."/>
        </authorList>
    </citation>
    <scope>NUCLEOTIDE SEQUENCE [LARGE SCALE GENOMIC DNA]</scope>
    <source>
        <strain evidence="7 8">4249</strain>
    </source>
</reference>
<comment type="caution">
    <text evidence="7">The sequence shown here is derived from an EMBL/GenBank/DDBJ whole genome shotgun (WGS) entry which is preliminary data.</text>
</comment>
<comment type="subcellular location">
    <subcellularLocation>
        <location evidence="1">Cell membrane</location>
        <topology evidence="1">Multi-pass membrane protein</topology>
    </subcellularLocation>
</comment>
<evidence type="ECO:0000313" key="8">
    <source>
        <dbReference type="Proteomes" id="UP001265700"/>
    </source>
</evidence>
<feature type="transmembrane region" description="Helical" evidence="6">
    <location>
        <begin position="108"/>
        <end position="133"/>
    </location>
</feature>
<dbReference type="PANTHER" id="PTHR30086:SF20">
    <property type="entry name" value="ARGININE EXPORTER PROTEIN ARGO-RELATED"/>
    <property type="match status" value="1"/>
</dbReference>
<keyword evidence="3 6" id="KW-0812">Transmembrane</keyword>
<dbReference type="EMBL" id="JAVDWU010000005">
    <property type="protein sequence ID" value="MDR7150723.1"/>
    <property type="molecule type" value="Genomic_DNA"/>
</dbReference>
<feature type="transmembrane region" description="Helical" evidence="6">
    <location>
        <begin position="70"/>
        <end position="88"/>
    </location>
</feature>
<evidence type="ECO:0000256" key="6">
    <source>
        <dbReference type="SAM" id="Phobius"/>
    </source>
</evidence>
<feature type="transmembrane region" description="Helical" evidence="6">
    <location>
        <begin position="188"/>
        <end position="206"/>
    </location>
</feature>
<keyword evidence="5 6" id="KW-0472">Membrane</keyword>
<evidence type="ECO:0000313" key="7">
    <source>
        <dbReference type="EMBL" id="MDR7150723.1"/>
    </source>
</evidence>
<dbReference type="PANTHER" id="PTHR30086">
    <property type="entry name" value="ARGININE EXPORTER PROTEIN ARGO"/>
    <property type="match status" value="1"/>
</dbReference>
<accession>A0ABU1WN87</accession>
<evidence type="ECO:0000256" key="1">
    <source>
        <dbReference type="ARBA" id="ARBA00004651"/>
    </source>
</evidence>
<evidence type="ECO:0000256" key="3">
    <source>
        <dbReference type="ARBA" id="ARBA00022692"/>
    </source>
</evidence>
<evidence type="ECO:0000256" key="4">
    <source>
        <dbReference type="ARBA" id="ARBA00022989"/>
    </source>
</evidence>
<evidence type="ECO:0000256" key="5">
    <source>
        <dbReference type="ARBA" id="ARBA00023136"/>
    </source>
</evidence>
<sequence length="221" mass="23405">MTGAEFSALLVLATATSFTPGPNTTLSTALAANLGLRRSLRFVFAVPVGWGLLLALCAGGLGSMVVAWPALHWAILWGGVGYLLWLAWRLAGSKRLSDVDQARLNVTFAQGVMLQFLNIKAWMLALSITAGWIAGQPDAVMRFALVFPLMLGFAFFSNLAYASAGSLLRHWLAGPFEDGVATGRRLQAFNRLMALALGLTALWMLASGTGMTPSMSTGGAP</sequence>
<keyword evidence="8" id="KW-1185">Reference proteome</keyword>
<gene>
    <name evidence="7" type="ORF">J2W49_002686</name>
</gene>
<proteinExistence type="predicted"/>
<organism evidence="7 8">
    <name type="scientific">Hydrogenophaga palleronii</name>
    <dbReference type="NCBI Taxonomy" id="65655"/>
    <lineage>
        <taxon>Bacteria</taxon>
        <taxon>Pseudomonadati</taxon>
        <taxon>Pseudomonadota</taxon>
        <taxon>Betaproteobacteria</taxon>
        <taxon>Burkholderiales</taxon>
        <taxon>Comamonadaceae</taxon>
        <taxon>Hydrogenophaga</taxon>
    </lineage>
</organism>
<protein>
    <submittedName>
        <fullName evidence="7">Threonine/homoserine/homoserine lactone efflux protein</fullName>
    </submittedName>
</protein>
<dbReference type="InterPro" id="IPR001123">
    <property type="entry name" value="LeuE-type"/>
</dbReference>
<keyword evidence="2" id="KW-1003">Cell membrane</keyword>
<dbReference type="Pfam" id="PF01810">
    <property type="entry name" value="LysE"/>
    <property type="match status" value="1"/>
</dbReference>
<evidence type="ECO:0000256" key="2">
    <source>
        <dbReference type="ARBA" id="ARBA00022475"/>
    </source>
</evidence>
<dbReference type="Proteomes" id="UP001265700">
    <property type="component" value="Unassembled WGS sequence"/>
</dbReference>
<feature type="transmembrane region" description="Helical" evidence="6">
    <location>
        <begin position="41"/>
        <end position="63"/>
    </location>
</feature>